<dbReference type="AlphaFoldDB" id="A0A4V2F759"/>
<reference evidence="2 3" key="1">
    <citation type="submission" date="2019-02" db="EMBL/GenBank/DDBJ databases">
        <title>Genomic Encyclopedia of Archaeal and Bacterial Type Strains, Phase II (KMG-II): from individual species to whole genera.</title>
        <authorList>
            <person name="Goeker M."/>
        </authorList>
    </citation>
    <scope>NUCLEOTIDE SEQUENCE [LARGE SCALE GENOMIC DNA]</scope>
    <source>
        <strain evidence="2 3">DSM 21411</strain>
    </source>
</reference>
<accession>A0A4V2F759</accession>
<dbReference type="Proteomes" id="UP000292209">
    <property type="component" value="Unassembled WGS sequence"/>
</dbReference>
<gene>
    <name evidence="2" type="ORF">BC751_4345</name>
</gene>
<dbReference type="OrthoDB" id="862900at2"/>
<feature type="chain" id="PRO_5020621086" description="Outer membrane OprD family porin" evidence="1">
    <location>
        <begin position="21"/>
        <end position="459"/>
    </location>
</feature>
<evidence type="ECO:0000313" key="2">
    <source>
        <dbReference type="EMBL" id="RZS98679.1"/>
    </source>
</evidence>
<protein>
    <recommendedName>
        <fullName evidence="4">Outer membrane OprD family porin</fullName>
    </recommendedName>
</protein>
<name>A0A4V2F759_9BACT</name>
<evidence type="ECO:0000313" key="3">
    <source>
        <dbReference type="Proteomes" id="UP000292209"/>
    </source>
</evidence>
<keyword evidence="1" id="KW-0732">Signal</keyword>
<evidence type="ECO:0000256" key="1">
    <source>
        <dbReference type="SAM" id="SignalP"/>
    </source>
</evidence>
<comment type="caution">
    <text evidence="2">The sequence shown here is derived from an EMBL/GenBank/DDBJ whole genome shotgun (WGS) entry which is preliminary data.</text>
</comment>
<proteinExistence type="predicted"/>
<sequence>MKSLIITLTIFSLSFAQSFAKDTEPENSKAKSPIQGTIGLRSFWMSTSYWEDFKDDYALGQSAYLQLKTKSYKGFSAVGRYTVFGNVWSSDLLERDPVTRNFNRYEVGLFDVLDPSDRFFGKVEELQIRFDSEKFNAVLGRMDINTPFINPQDGRLSPTYVEGLRLKYRPNSKNSFSADVIGRMSPRSTSRWFDIGETIGIYPVGQSEFGMPSKYQGNTKSDFFTVLDWQHKFDQNLQLQVNHTLVDNISSTYLTQVVKDWDLKNSSNKLVTGLQAIVQHGVGEGGNPEPEKRFKNPGDLNMVISARLGIKNPRSILYFNYTRIDGKGRFINPREWGRDPFFTFIPRERNEGYNQVDAFTTYYQRNLPEKGLQLYGFAGLHFLPDPANAELNKYAFPSYAQANLGTKFSPKDWGKGLDFHFILMSKLNLISGEMKPQWIYNKVNMVHVNFIVNYTLQWN</sequence>
<dbReference type="RefSeq" id="WP_130277337.1">
    <property type="nucleotide sequence ID" value="NZ_SGXG01000001.1"/>
</dbReference>
<keyword evidence="3" id="KW-1185">Reference proteome</keyword>
<dbReference type="InterPro" id="IPR023614">
    <property type="entry name" value="Porin_dom_sf"/>
</dbReference>
<evidence type="ECO:0008006" key="4">
    <source>
        <dbReference type="Google" id="ProtNLM"/>
    </source>
</evidence>
<dbReference type="EMBL" id="SGXG01000001">
    <property type="protein sequence ID" value="RZS98679.1"/>
    <property type="molecule type" value="Genomic_DNA"/>
</dbReference>
<organism evidence="2 3">
    <name type="scientific">Cecembia calidifontis</name>
    <dbReference type="NCBI Taxonomy" id="1187080"/>
    <lineage>
        <taxon>Bacteria</taxon>
        <taxon>Pseudomonadati</taxon>
        <taxon>Bacteroidota</taxon>
        <taxon>Cytophagia</taxon>
        <taxon>Cytophagales</taxon>
        <taxon>Cyclobacteriaceae</taxon>
        <taxon>Cecembia</taxon>
    </lineage>
</organism>
<feature type="signal peptide" evidence="1">
    <location>
        <begin position="1"/>
        <end position="20"/>
    </location>
</feature>
<dbReference type="Gene3D" id="2.40.160.10">
    <property type="entry name" value="Porin"/>
    <property type="match status" value="1"/>
</dbReference>